<keyword evidence="10" id="KW-1133">Transmembrane helix</keyword>
<keyword evidence="6" id="KW-0808">Transferase</keyword>
<keyword evidence="7" id="KW-0812">Transmembrane</keyword>
<evidence type="ECO:0000256" key="12">
    <source>
        <dbReference type="ARBA" id="ARBA00045097"/>
    </source>
</evidence>
<dbReference type="AlphaFoldDB" id="A0AAW4L639"/>
<accession>A0AAW4L639</accession>
<keyword evidence="15" id="KW-1185">Reference proteome</keyword>
<dbReference type="EC" id="2.4.1.117" evidence="4"/>
<evidence type="ECO:0000256" key="1">
    <source>
        <dbReference type="ARBA" id="ARBA00004389"/>
    </source>
</evidence>
<evidence type="ECO:0000256" key="9">
    <source>
        <dbReference type="ARBA" id="ARBA00022968"/>
    </source>
</evidence>
<gene>
    <name evidence="14" type="ORF">KI809_09295</name>
</gene>
<evidence type="ECO:0000256" key="7">
    <source>
        <dbReference type="ARBA" id="ARBA00022692"/>
    </source>
</evidence>
<evidence type="ECO:0000256" key="6">
    <source>
        <dbReference type="ARBA" id="ARBA00022679"/>
    </source>
</evidence>
<dbReference type="EMBL" id="JAHCVJ010000003">
    <property type="protein sequence ID" value="MBT0664493.1"/>
    <property type="molecule type" value="Genomic_DNA"/>
</dbReference>
<proteinExistence type="inferred from homology"/>
<keyword evidence="9" id="KW-0735">Signal-anchor</keyword>
<evidence type="ECO:0000256" key="3">
    <source>
        <dbReference type="ARBA" id="ARBA00006739"/>
    </source>
</evidence>
<keyword evidence="5" id="KW-0328">Glycosyltransferase</keyword>
<dbReference type="PANTHER" id="PTHR10859">
    <property type="entry name" value="GLYCOSYL TRANSFERASE"/>
    <property type="match status" value="1"/>
</dbReference>
<evidence type="ECO:0000313" key="15">
    <source>
        <dbReference type="Proteomes" id="UP000811899"/>
    </source>
</evidence>
<comment type="catalytic activity">
    <reaction evidence="12">
        <text>a di-trans,poly-cis-dolichyl phosphate + UDP-alpha-D-glucose = a di-trans,poly-cis-dolichyl beta-D-glucosyl phosphate + UDP</text>
        <dbReference type="Rhea" id="RHEA:15401"/>
        <dbReference type="Rhea" id="RHEA-COMP:19498"/>
        <dbReference type="Rhea" id="RHEA-COMP:19502"/>
        <dbReference type="ChEBI" id="CHEBI:57525"/>
        <dbReference type="ChEBI" id="CHEBI:57683"/>
        <dbReference type="ChEBI" id="CHEBI:58223"/>
        <dbReference type="ChEBI" id="CHEBI:58885"/>
        <dbReference type="EC" id="2.4.1.117"/>
    </reaction>
    <physiologicalReaction direction="left-to-right" evidence="12">
        <dbReference type="Rhea" id="RHEA:15402"/>
    </physiologicalReaction>
</comment>
<evidence type="ECO:0000256" key="10">
    <source>
        <dbReference type="ARBA" id="ARBA00022989"/>
    </source>
</evidence>
<organism evidence="14 15">
    <name type="scientific">Geoanaerobacter pelophilus</name>
    <dbReference type="NCBI Taxonomy" id="60036"/>
    <lineage>
        <taxon>Bacteria</taxon>
        <taxon>Pseudomonadati</taxon>
        <taxon>Thermodesulfobacteriota</taxon>
        <taxon>Desulfuromonadia</taxon>
        <taxon>Geobacterales</taxon>
        <taxon>Geobacteraceae</taxon>
        <taxon>Geoanaerobacter</taxon>
    </lineage>
</organism>
<dbReference type="CDD" id="cd04188">
    <property type="entry name" value="DPG_synthase"/>
    <property type="match status" value="1"/>
</dbReference>
<keyword evidence="11" id="KW-0472">Membrane</keyword>
<evidence type="ECO:0000259" key="13">
    <source>
        <dbReference type="Pfam" id="PF00535"/>
    </source>
</evidence>
<dbReference type="InterPro" id="IPR001173">
    <property type="entry name" value="Glyco_trans_2-like"/>
</dbReference>
<sequence length="246" mass="27561">MENHFPAISITIPAYNEESRLPGYLNSILAYISQNNISYEIIVVDDGSTDSTSAIVKSYSENNPNIKLIRLSHNCGKGYAVKTGMLLAKGKLRLFADADGATPINELDRLKKYIDSGAAVVIASRALKDNSCTIRAHLHRKIIGSIFNFIARLLTVKGIHDTQCGFKLFTEEAAKTIFPLQQINGFGFDVELLFISQIKGYKIEEVSVNWTDIPITKVKLFRDSWLMFTDVLKVRLNYLRGFYGSI</sequence>
<comment type="similarity">
    <text evidence="3">Belongs to the glycosyltransferase 2 family.</text>
</comment>
<dbReference type="InterPro" id="IPR029044">
    <property type="entry name" value="Nucleotide-diphossugar_trans"/>
</dbReference>
<dbReference type="GO" id="GO:0004581">
    <property type="term" value="F:dolichyl-phosphate beta-glucosyltransferase activity"/>
    <property type="evidence" value="ECO:0007669"/>
    <property type="project" value="UniProtKB-EC"/>
</dbReference>
<keyword evidence="8" id="KW-0256">Endoplasmic reticulum</keyword>
<evidence type="ECO:0000256" key="11">
    <source>
        <dbReference type="ARBA" id="ARBA00023136"/>
    </source>
</evidence>
<dbReference type="PANTHER" id="PTHR10859:SF91">
    <property type="entry name" value="DOLICHYL-PHOSPHATE BETA-GLUCOSYLTRANSFERASE"/>
    <property type="match status" value="1"/>
</dbReference>
<protein>
    <recommendedName>
        <fullName evidence="4">dolichyl-phosphate beta-glucosyltransferase</fullName>
        <ecNumber evidence="4">2.4.1.117</ecNumber>
    </recommendedName>
</protein>
<name>A0AAW4L639_9BACT</name>
<evidence type="ECO:0000256" key="2">
    <source>
        <dbReference type="ARBA" id="ARBA00004922"/>
    </source>
</evidence>
<dbReference type="GO" id="GO:0006487">
    <property type="term" value="P:protein N-linked glycosylation"/>
    <property type="evidence" value="ECO:0007669"/>
    <property type="project" value="TreeGrafter"/>
</dbReference>
<dbReference type="Proteomes" id="UP000811899">
    <property type="component" value="Unassembled WGS sequence"/>
</dbReference>
<dbReference type="RefSeq" id="WP_214171264.1">
    <property type="nucleotide sequence ID" value="NZ_JAHCVJ010000003.1"/>
</dbReference>
<dbReference type="Gene3D" id="3.90.550.10">
    <property type="entry name" value="Spore Coat Polysaccharide Biosynthesis Protein SpsA, Chain A"/>
    <property type="match status" value="1"/>
</dbReference>
<dbReference type="InterPro" id="IPR035518">
    <property type="entry name" value="DPG_synthase"/>
</dbReference>
<feature type="domain" description="Glycosyltransferase 2-like" evidence="13">
    <location>
        <begin position="9"/>
        <end position="178"/>
    </location>
</feature>
<evidence type="ECO:0000313" key="14">
    <source>
        <dbReference type="EMBL" id="MBT0664493.1"/>
    </source>
</evidence>
<evidence type="ECO:0000256" key="4">
    <source>
        <dbReference type="ARBA" id="ARBA00012583"/>
    </source>
</evidence>
<comment type="pathway">
    <text evidence="2">Protein modification; protein glycosylation.</text>
</comment>
<evidence type="ECO:0000256" key="8">
    <source>
        <dbReference type="ARBA" id="ARBA00022824"/>
    </source>
</evidence>
<reference evidence="14 15" key="1">
    <citation type="submission" date="2021-05" db="EMBL/GenBank/DDBJ databases">
        <title>The draft genome of Geobacter pelophilus DSM 12255.</title>
        <authorList>
            <person name="Xu Z."/>
            <person name="Masuda Y."/>
            <person name="Itoh H."/>
            <person name="Senoo K."/>
        </authorList>
    </citation>
    <scope>NUCLEOTIDE SEQUENCE [LARGE SCALE GENOMIC DNA]</scope>
    <source>
        <strain evidence="14 15">DSM 12255</strain>
    </source>
</reference>
<comment type="subcellular location">
    <subcellularLocation>
        <location evidence="1">Endoplasmic reticulum membrane</location>
        <topology evidence="1">Single-pass membrane protein</topology>
    </subcellularLocation>
</comment>
<dbReference type="Pfam" id="PF00535">
    <property type="entry name" value="Glycos_transf_2"/>
    <property type="match status" value="1"/>
</dbReference>
<evidence type="ECO:0000256" key="5">
    <source>
        <dbReference type="ARBA" id="ARBA00022676"/>
    </source>
</evidence>
<comment type="caution">
    <text evidence="14">The sequence shown here is derived from an EMBL/GenBank/DDBJ whole genome shotgun (WGS) entry which is preliminary data.</text>
</comment>
<dbReference type="SUPFAM" id="SSF53448">
    <property type="entry name" value="Nucleotide-diphospho-sugar transferases"/>
    <property type="match status" value="1"/>
</dbReference>